<organism evidence="6 7">
    <name type="scientific">Thermoclostridium caenicola</name>
    <dbReference type="NCBI Taxonomy" id="659425"/>
    <lineage>
        <taxon>Bacteria</taxon>
        <taxon>Bacillati</taxon>
        <taxon>Bacillota</taxon>
        <taxon>Clostridia</taxon>
        <taxon>Eubacteriales</taxon>
        <taxon>Oscillospiraceae</taxon>
        <taxon>Thermoclostridium</taxon>
    </lineage>
</organism>
<dbReference type="PANTHER" id="PTHR46036">
    <property type="entry name" value="LACTOYLGLUTATHIONE LYASE"/>
    <property type="match status" value="1"/>
</dbReference>
<name>A0A1M6JBU6_9FIRM</name>
<evidence type="ECO:0000313" key="7">
    <source>
        <dbReference type="Proteomes" id="UP000324781"/>
    </source>
</evidence>
<accession>A0A1M6JBU6</accession>
<evidence type="ECO:0000313" key="6">
    <source>
        <dbReference type="EMBL" id="SHJ44165.1"/>
    </source>
</evidence>
<dbReference type="InterPro" id="IPR004360">
    <property type="entry name" value="Glyas_Fos-R_dOase_dom"/>
</dbReference>
<dbReference type="RefSeq" id="WP_149679448.1">
    <property type="nucleotide sequence ID" value="NZ_DAONMB010000029.1"/>
</dbReference>
<keyword evidence="6" id="KW-0456">Lyase</keyword>
<feature type="domain" description="VOC" evidence="5">
    <location>
        <begin position="4"/>
        <end position="121"/>
    </location>
</feature>
<sequence>MKFRIVHANINVTDINRSVDFYQKALGLHEVRRKEAEDGSFILVFLADDTNTFQIELTWLRDKEGPYDLGDNESHIAFVTDDFEKAHALHQEMGCICYENEAMGIYFIEDPDGYWLEIIPEKH</sequence>
<dbReference type="OrthoDB" id="192739at2"/>
<dbReference type="SUPFAM" id="SSF54593">
    <property type="entry name" value="Glyoxalase/Bleomycin resistance protein/Dihydroxybiphenyl dioxygenase"/>
    <property type="match status" value="1"/>
</dbReference>
<protein>
    <recommendedName>
        <fullName evidence="2">Aldoketomutase</fullName>
    </recommendedName>
    <alternativeName>
        <fullName evidence="1">Ketone-aldehyde mutase</fullName>
    </alternativeName>
    <alternativeName>
        <fullName evidence="3">Methylglyoxalase</fullName>
    </alternativeName>
    <alternativeName>
        <fullName evidence="4">S-D-lactoylglutathione methylglyoxal lyase</fullName>
    </alternativeName>
</protein>
<dbReference type="Gene3D" id="3.10.180.10">
    <property type="entry name" value="2,3-Dihydroxybiphenyl 1,2-Dioxygenase, domain 1"/>
    <property type="match status" value="1"/>
</dbReference>
<reference evidence="6 7" key="1">
    <citation type="submission" date="2016-11" db="EMBL/GenBank/DDBJ databases">
        <authorList>
            <person name="Varghese N."/>
            <person name="Submissions S."/>
        </authorList>
    </citation>
    <scope>NUCLEOTIDE SEQUENCE [LARGE SCALE GENOMIC DNA]</scope>
    <source>
        <strain evidence="6 7">DSM 19027</strain>
    </source>
</reference>
<dbReference type="Pfam" id="PF00903">
    <property type="entry name" value="Glyoxalase"/>
    <property type="match status" value="1"/>
</dbReference>
<dbReference type="InterPro" id="IPR037523">
    <property type="entry name" value="VOC_core"/>
</dbReference>
<dbReference type="PROSITE" id="PS51819">
    <property type="entry name" value="VOC"/>
    <property type="match status" value="1"/>
</dbReference>
<proteinExistence type="predicted"/>
<evidence type="ECO:0000256" key="4">
    <source>
        <dbReference type="ARBA" id="ARBA00033298"/>
    </source>
</evidence>
<evidence type="ECO:0000259" key="5">
    <source>
        <dbReference type="PROSITE" id="PS51819"/>
    </source>
</evidence>
<keyword evidence="7" id="KW-1185">Reference proteome</keyword>
<dbReference type="InterPro" id="IPR029068">
    <property type="entry name" value="Glyas_Bleomycin-R_OHBP_Dase"/>
</dbReference>
<dbReference type="AlphaFoldDB" id="A0A1M6JBU6"/>
<evidence type="ECO:0000256" key="1">
    <source>
        <dbReference type="ARBA" id="ARBA00030291"/>
    </source>
</evidence>
<evidence type="ECO:0000256" key="2">
    <source>
        <dbReference type="ARBA" id="ARBA00030892"/>
    </source>
</evidence>
<dbReference type="EMBL" id="FQZP01000055">
    <property type="protein sequence ID" value="SHJ44165.1"/>
    <property type="molecule type" value="Genomic_DNA"/>
</dbReference>
<dbReference type="GO" id="GO:0004462">
    <property type="term" value="F:lactoylglutathione lyase activity"/>
    <property type="evidence" value="ECO:0007669"/>
    <property type="project" value="TreeGrafter"/>
</dbReference>
<gene>
    <name evidence="6" type="ORF">SAMN05444373_10553</name>
</gene>
<dbReference type="Proteomes" id="UP000324781">
    <property type="component" value="Unassembled WGS sequence"/>
</dbReference>
<evidence type="ECO:0000256" key="3">
    <source>
        <dbReference type="ARBA" id="ARBA00032460"/>
    </source>
</evidence>
<dbReference type="GO" id="GO:0005737">
    <property type="term" value="C:cytoplasm"/>
    <property type="evidence" value="ECO:0007669"/>
    <property type="project" value="TreeGrafter"/>
</dbReference>
<dbReference type="PANTHER" id="PTHR46036:SF5">
    <property type="entry name" value="LACTOYLGLUTATHIONE LYASE"/>
    <property type="match status" value="1"/>
</dbReference>
<dbReference type="GO" id="GO:0019243">
    <property type="term" value="P:methylglyoxal catabolic process to D-lactate via S-lactoyl-glutathione"/>
    <property type="evidence" value="ECO:0007669"/>
    <property type="project" value="TreeGrafter"/>
</dbReference>